<dbReference type="RefSeq" id="WP_168869462.1">
    <property type="nucleotide sequence ID" value="NZ_JABAIA010000001.1"/>
</dbReference>
<dbReference type="Proteomes" id="UP000570474">
    <property type="component" value="Unassembled WGS sequence"/>
</dbReference>
<evidence type="ECO:0008006" key="3">
    <source>
        <dbReference type="Google" id="ProtNLM"/>
    </source>
</evidence>
<protein>
    <recommendedName>
        <fullName evidence="3">Lipoprotein</fullName>
    </recommendedName>
</protein>
<organism evidence="1 2">
    <name type="scientific">Chitinophaga varians</name>
    <dbReference type="NCBI Taxonomy" id="2202339"/>
    <lineage>
        <taxon>Bacteria</taxon>
        <taxon>Pseudomonadati</taxon>
        <taxon>Bacteroidota</taxon>
        <taxon>Chitinophagia</taxon>
        <taxon>Chitinophagales</taxon>
        <taxon>Chitinophagaceae</taxon>
        <taxon>Chitinophaga</taxon>
    </lineage>
</organism>
<keyword evidence="2" id="KW-1185">Reference proteome</keyword>
<accession>A0A847RRR9</accession>
<evidence type="ECO:0000313" key="2">
    <source>
        <dbReference type="Proteomes" id="UP000570474"/>
    </source>
</evidence>
<dbReference type="AlphaFoldDB" id="A0A847RRR9"/>
<dbReference type="PROSITE" id="PS51257">
    <property type="entry name" value="PROKAR_LIPOPROTEIN"/>
    <property type="match status" value="1"/>
</dbReference>
<name>A0A847RRR9_9BACT</name>
<dbReference type="EMBL" id="JABAIA010000001">
    <property type="protein sequence ID" value="NLR63465.1"/>
    <property type="molecule type" value="Genomic_DNA"/>
</dbReference>
<reference evidence="1 2" key="1">
    <citation type="submission" date="2020-04" db="EMBL/GenBank/DDBJ databases">
        <authorList>
            <person name="Yin C."/>
        </authorList>
    </citation>
    <scope>NUCLEOTIDE SEQUENCE [LARGE SCALE GENOMIC DNA]</scope>
    <source>
        <strain evidence="1 2">Ae27</strain>
    </source>
</reference>
<sequence length="157" mass="18171">MRLFLTTIFFLLVACDIKQPQECNTKYRICVWNAHPSKAYTDYYKINNDSLSIEFIGGVVGDTNKKIFSKALTKVEQQSLCNYLSTFDIDTLKSAYINQFVEDGDQKRIELKIGTKNKTIDVSNFYQKDLDGLFEVINSVIDNKRYKIYYEKPAASK</sequence>
<evidence type="ECO:0000313" key="1">
    <source>
        <dbReference type="EMBL" id="NLR63465.1"/>
    </source>
</evidence>
<proteinExistence type="predicted"/>
<gene>
    <name evidence="1" type="ORF">HGH92_04020</name>
</gene>
<comment type="caution">
    <text evidence="1">The sequence shown here is derived from an EMBL/GenBank/DDBJ whole genome shotgun (WGS) entry which is preliminary data.</text>
</comment>